<feature type="transmembrane region" description="Helical" evidence="2">
    <location>
        <begin position="94"/>
        <end position="111"/>
    </location>
</feature>
<evidence type="ECO:0000313" key="4">
    <source>
        <dbReference type="Proteomes" id="UP000782312"/>
    </source>
</evidence>
<feature type="transmembrane region" description="Helical" evidence="2">
    <location>
        <begin position="123"/>
        <end position="145"/>
    </location>
</feature>
<comment type="caution">
    <text evidence="3">The sequence shown here is derived from an EMBL/GenBank/DDBJ whole genome shotgun (WGS) entry which is preliminary data.</text>
</comment>
<dbReference type="GO" id="GO:0016020">
    <property type="term" value="C:membrane"/>
    <property type="evidence" value="ECO:0007669"/>
    <property type="project" value="InterPro"/>
</dbReference>
<keyword evidence="2" id="KW-0472">Membrane</keyword>
<proteinExistence type="predicted"/>
<feature type="transmembrane region" description="Helical" evidence="2">
    <location>
        <begin position="151"/>
        <end position="171"/>
    </location>
</feature>
<dbReference type="Proteomes" id="UP000782312">
    <property type="component" value="Unassembled WGS sequence"/>
</dbReference>
<accession>A0A932MP22</accession>
<keyword evidence="2" id="KW-0812">Transmembrane</keyword>
<dbReference type="GO" id="GO:0008654">
    <property type="term" value="P:phospholipid biosynthetic process"/>
    <property type="evidence" value="ECO:0007669"/>
    <property type="project" value="InterPro"/>
</dbReference>
<dbReference type="AlphaFoldDB" id="A0A932MP22"/>
<dbReference type="Gene3D" id="1.20.120.1760">
    <property type="match status" value="1"/>
</dbReference>
<keyword evidence="2" id="KW-1133">Transmembrane helix</keyword>
<sequence length="195" mass="20349">MKFTALSAGIWAARGLTLARLLAAPLFALWLLRGGSLGPGFFAFYLFFPLSDLADGPLARRSGGARPLWARLDPLADIMFNAAALSAAAWTGRVGFWLPAAVLVLGGRFLWRGPEREAGAAGRAAGVLFYLMTGAVAAEAAFAGGAEWGGVLARAGDAVSLYAFMVLLAKLGAGRRRGRRTPGGGRRGRSTRSPA</sequence>
<evidence type="ECO:0000256" key="1">
    <source>
        <dbReference type="SAM" id="MobiDB-lite"/>
    </source>
</evidence>
<protein>
    <submittedName>
        <fullName evidence="3">CDP-alcohol phosphatidyltransferase family protein</fullName>
    </submittedName>
</protein>
<dbReference type="InterPro" id="IPR000462">
    <property type="entry name" value="CDP-OH_P_trans"/>
</dbReference>
<evidence type="ECO:0000313" key="3">
    <source>
        <dbReference type="EMBL" id="MBI3128383.1"/>
    </source>
</evidence>
<feature type="transmembrane region" description="Helical" evidence="2">
    <location>
        <begin position="29"/>
        <end position="48"/>
    </location>
</feature>
<name>A0A932MP22_UNCTE</name>
<evidence type="ECO:0000256" key="2">
    <source>
        <dbReference type="SAM" id="Phobius"/>
    </source>
</evidence>
<organism evidence="3 4">
    <name type="scientific">Tectimicrobiota bacterium</name>
    <dbReference type="NCBI Taxonomy" id="2528274"/>
    <lineage>
        <taxon>Bacteria</taxon>
        <taxon>Pseudomonadati</taxon>
        <taxon>Nitrospinota/Tectimicrobiota group</taxon>
        <taxon>Candidatus Tectimicrobiota</taxon>
    </lineage>
</organism>
<dbReference type="EMBL" id="JACPUR010000030">
    <property type="protein sequence ID" value="MBI3128383.1"/>
    <property type="molecule type" value="Genomic_DNA"/>
</dbReference>
<reference evidence="3" key="1">
    <citation type="submission" date="2020-07" db="EMBL/GenBank/DDBJ databases">
        <title>Huge and variable diversity of episymbiotic CPR bacteria and DPANN archaea in groundwater ecosystems.</title>
        <authorList>
            <person name="He C.Y."/>
            <person name="Keren R."/>
            <person name="Whittaker M."/>
            <person name="Farag I.F."/>
            <person name="Doudna J."/>
            <person name="Cate J.H.D."/>
            <person name="Banfield J.F."/>
        </authorList>
    </citation>
    <scope>NUCLEOTIDE SEQUENCE</scope>
    <source>
        <strain evidence="3">NC_groundwater_763_Ag_S-0.2um_68_21</strain>
    </source>
</reference>
<dbReference type="GO" id="GO:0016780">
    <property type="term" value="F:phosphotransferase activity, for other substituted phosphate groups"/>
    <property type="evidence" value="ECO:0007669"/>
    <property type="project" value="InterPro"/>
</dbReference>
<feature type="region of interest" description="Disordered" evidence="1">
    <location>
        <begin position="175"/>
        <end position="195"/>
    </location>
</feature>
<dbReference type="InterPro" id="IPR043130">
    <property type="entry name" value="CDP-OH_PTrfase_TM_dom"/>
</dbReference>
<dbReference type="Pfam" id="PF01066">
    <property type="entry name" value="CDP-OH_P_transf"/>
    <property type="match status" value="1"/>
</dbReference>
<gene>
    <name evidence="3" type="ORF">HYZ11_12320</name>
</gene>